<protein>
    <submittedName>
        <fullName evidence="3">Uncharacterized protein</fullName>
    </submittedName>
</protein>
<keyword evidence="2" id="KW-0472">Membrane</keyword>
<keyword evidence="2" id="KW-0812">Transmembrane</keyword>
<accession>A0A7H2BID2</accession>
<feature type="transmembrane region" description="Helical" evidence="2">
    <location>
        <begin position="68"/>
        <end position="88"/>
    </location>
</feature>
<evidence type="ECO:0000313" key="4">
    <source>
        <dbReference type="Proteomes" id="UP000516421"/>
    </source>
</evidence>
<evidence type="ECO:0000256" key="2">
    <source>
        <dbReference type="SAM" id="Phobius"/>
    </source>
</evidence>
<keyword evidence="4" id="KW-1185">Reference proteome</keyword>
<evidence type="ECO:0000313" key="3">
    <source>
        <dbReference type="EMBL" id="QNV39428.1"/>
    </source>
</evidence>
<dbReference type="Proteomes" id="UP000516421">
    <property type="component" value="Chromosome"/>
</dbReference>
<sequence length="106" mass="11704">MAHTNQQDAQERSNVESFGMQRGADNPRGPQHSGEGRLGENILLFVIAMAIFVFGIFTLGFYPDGGWMVWTGSVVLMMVSWFVGFHLLSSKTNTHTAQNGTDLNLL</sequence>
<proteinExistence type="predicted"/>
<dbReference type="KEGG" id="rama:IDM48_08550"/>
<keyword evidence="2" id="KW-1133">Transmembrane helix</keyword>
<evidence type="ECO:0000256" key="1">
    <source>
        <dbReference type="SAM" id="MobiDB-lite"/>
    </source>
</evidence>
<gene>
    <name evidence="3" type="ORF">IDM48_08550</name>
</gene>
<reference evidence="3 4" key="1">
    <citation type="submission" date="2020-09" db="EMBL/GenBank/DDBJ databases">
        <title>Investigation of environmental microbe.</title>
        <authorList>
            <person name="Ou Y."/>
            <person name="Kang Q."/>
        </authorList>
    </citation>
    <scope>NUCLEOTIDE SEQUENCE [LARGE SCALE GENOMIC DNA]</scope>
    <source>
        <strain evidence="3 4">KJZ-9</strain>
    </source>
</reference>
<dbReference type="EMBL" id="CP061538">
    <property type="protein sequence ID" value="QNV39428.1"/>
    <property type="molecule type" value="Genomic_DNA"/>
</dbReference>
<feature type="transmembrane region" description="Helical" evidence="2">
    <location>
        <begin position="42"/>
        <end position="62"/>
    </location>
</feature>
<dbReference type="RefSeq" id="WP_190616942.1">
    <property type="nucleotide sequence ID" value="NZ_CP061538.1"/>
</dbReference>
<organism evidence="3 4">
    <name type="scientific">Rothia amarae</name>
    <dbReference type="NCBI Taxonomy" id="169480"/>
    <lineage>
        <taxon>Bacteria</taxon>
        <taxon>Bacillati</taxon>
        <taxon>Actinomycetota</taxon>
        <taxon>Actinomycetes</taxon>
        <taxon>Micrococcales</taxon>
        <taxon>Micrococcaceae</taxon>
        <taxon>Rothia</taxon>
    </lineage>
</organism>
<feature type="region of interest" description="Disordered" evidence="1">
    <location>
        <begin position="1"/>
        <end position="34"/>
    </location>
</feature>
<dbReference type="AlphaFoldDB" id="A0A7H2BID2"/>
<name>A0A7H2BID2_9MICC</name>